<reference evidence="1 2" key="1">
    <citation type="submission" date="2018-06" db="EMBL/GenBank/DDBJ databases">
        <title>Complete genome of Desulfovibrio marinus P48SEP.</title>
        <authorList>
            <person name="Crispim J.S."/>
            <person name="Vidigal P.M.P."/>
            <person name="Silva L.C.F."/>
            <person name="Araujo L.C."/>
            <person name="Laguardia C.N."/>
            <person name="Dias R.S."/>
            <person name="Sousa M.P."/>
            <person name="Paula S.O."/>
            <person name="Silva C."/>
        </authorList>
    </citation>
    <scope>NUCLEOTIDE SEQUENCE [LARGE SCALE GENOMIC DNA]</scope>
    <source>
        <strain evidence="1 2">P48SEP</strain>
    </source>
</reference>
<organism evidence="1 2">
    <name type="scientific">Oceanidesulfovibrio marinus</name>
    <dbReference type="NCBI Taxonomy" id="370038"/>
    <lineage>
        <taxon>Bacteria</taxon>
        <taxon>Pseudomonadati</taxon>
        <taxon>Thermodesulfobacteriota</taxon>
        <taxon>Desulfovibrionia</taxon>
        <taxon>Desulfovibrionales</taxon>
        <taxon>Desulfovibrionaceae</taxon>
        <taxon>Oceanidesulfovibrio</taxon>
    </lineage>
</organism>
<name>A0A6P1ZJT1_9BACT</name>
<comment type="caution">
    <text evidence="1">The sequence shown here is derived from an EMBL/GenBank/DDBJ whole genome shotgun (WGS) entry which is preliminary data.</text>
</comment>
<evidence type="ECO:0008006" key="3">
    <source>
        <dbReference type="Google" id="ProtNLM"/>
    </source>
</evidence>
<dbReference type="InterPro" id="IPR036249">
    <property type="entry name" value="Thioredoxin-like_sf"/>
</dbReference>
<gene>
    <name evidence="1" type="ORF">DQK91_09920</name>
</gene>
<evidence type="ECO:0000313" key="1">
    <source>
        <dbReference type="EMBL" id="TVM34197.1"/>
    </source>
</evidence>
<protein>
    <recommendedName>
        <fullName evidence="3">Thioredoxin</fullName>
    </recommendedName>
</protein>
<evidence type="ECO:0000313" key="2">
    <source>
        <dbReference type="Proteomes" id="UP000434052"/>
    </source>
</evidence>
<sequence length="110" mass="12696">MKVESAFEHFTGSGFEVALKREAGFVLLACLRQEHEMRDQEDSLREVARQYDGQLKVWILDDHGQDKFHVQHRVMGTPTYLLFKNGAEKDRVLGKLSCEGLLEFVSRNLD</sequence>
<dbReference type="Proteomes" id="UP000434052">
    <property type="component" value="Unassembled WGS sequence"/>
</dbReference>
<dbReference type="SUPFAM" id="SSF52833">
    <property type="entry name" value="Thioredoxin-like"/>
    <property type="match status" value="1"/>
</dbReference>
<dbReference type="CDD" id="cd02947">
    <property type="entry name" value="TRX_family"/>
    <property type="match status" value="1"/>
</dbReference>
<dbReference type="EMBL" id="QMIF01000005">
    <property type="protein sequence ID" value="TVM34197.1"/>
    <property type="molecule type" value="Genomic_DNA"/>
</dbReference>
<dbReference type="Gene3D" id="3.40.30.10">
    <property type="entry name" value="Glutaredoxin"/>
    <property type="match status" value="1"/>
</dbReference>
<dbReference type="AlphaFoldDB" id="A0A6P1ZJT1"/>
<accession>A0A6P1ZJT1</accession>
<proteinExistence type="predicted"/>